<dbReference type="InterPro" id="IPR000261">
    <property type="entry name" value="EH_dom"/>
</dbReference>
<evidence type="ECO:0000259" key="4">
    <source>
        <dbReference type="PROSITE" id="PS50222"/>
    </source>
</evidence>
<feature type="domain" description="EH" evidence="3">
    <location>
        <begin position="129"/>
        <end position="219"/>
    </location>
</feature>
<accession>A0A8H7F6X0</accession>
<feature type="domain" description="UBA" evidence="2">
    <location>
        <begin position="1216"/>
        <end position="1256"/>
    </location>
</feature>
<protein>
    <recommendedName>
        <fullName evidence="7">Actin cytoskeleton-regulatory complex protein PAN1</fullName>
    </recommendedName>
</protein>
<feature type="compositionally biased region" description="Acidic residues" evidence="1">
    <location>
        <begin position="866"/>
        <end position="877"/>
    </location>
</feature>
<dbReference type="PROSITE" id="PS50030">
    <property type="entry name" value="UBA"/>
    <property type="match status" value="1"/>
</dbReference>
<dbReference type="CDD" id="cd06503">
    <property type="entry name" value="ATP-synt_Fo_b"/>
    <property type="match status" value="1"/>
</dbReference>
<organism evidence="5 6">
    <name type="scientific">Agaricus bisporus var. burnettii</name>
    <dbReference type="NCBI Taxonomy" id="192524"/>
    <lineage>
        <taxon>Eukaryota</taxon>
        <taxon>Fungi</taxon>
        <taxon>Dikarya</taxon>
        <taxon>Basidiomycota</taxon>
        <taxon>Agaricomycotina</taxon>
        <taxon>Agaricomycetes</taxon>
        <taxon>Agaricomycetidae</taxon>
        <taxon>Agaricales</taxon>
        <taxon>Agaricineae</taxon>
        <taxon>Agaricaceae</taxon>
        <taxon>Agaricus</taxon>
    </lineage>
</organism>
<feature type="compositionally biased region" description="Polar residues" evidence="1">
    <location>
        <begin position="1098"/>
        <end position="1135"/>
    </location>
</feature>
<feature type="region of interest" description="Disordered" evidence="1">
    <location>
        <begin position="386"/>
        <end position="438"/>
    </location>
</feature>
<feature type="region of interest" description="Disordered" evidence="1">
    <location>
        <begin position="1090"/>
        <end position="1216"/>
    </location>
</feature>
<feature type="compositionally biased region" description="Polar residues" evidence="1">
    <location>
        <begin position="853"/>
        <end position="864"/>
    </location>
</feature>
<dbReference type="AlphaFoldDB" id="A0A8H7F6X0"/>
<comment type="caution">
    <text evidence="5">The sequence shown here is derived from an EMBL/GenBank/DDBJ whole genome shotgun (WGS) entry which is preliminary data.</text>
</comment>
<dbReference type="GO" id="GO:0005509">
    <property type="term" value="F:calcium ion binding"/>
    <property type="evidence" value="ECO:0007669"/>
    <property type="project" value="InterPro"/>
</dbReference>
<evidence type="ECO:0000259" key="2">
    <source>
        <dbReference type="PROSITE" id="PS50030"/>
    </source>
</evidence>
<dbReference type="SMART" id="SM00027">
    <property type="entry name" value="EH"/>
    <property type="match status" value="3"/>
</dbReference>
<gene>
    <name evidence="5" type="ORF">Agabi119p4_3238</name>
</gene>
<feature type="compositionally biased region" description="Polar residues" evidence="1">
    <location>
        <begin position="822"/>
        <end position="839"/>
    </location>
</feature>
<evidence type="ECO:0000259" key="3">
    <source>
        <dbReference type="PROSITE" id="PS50031"/>
    </source>
</evidence>
<feature type="compositionally biased region" description="Polar residues" evidence="1">
    <location>
        <begin position="658"/>
        <end position="672"/>
    </location>
</feature>
<feature type="compositionally biased region" description="Low complexity" evidence="1">
    <location>
        <begin position="718"/>
        <end position="732"/>
    </location>
</feature>
<dbReference type="SMART" id="SM00165">
    <property type="entry name" value="UBA"/>
    <property type="match status" value="1"/>
</dbReference>
<evidence type="ECO:0000256" key="1">
    <source>
        <dbReference type="SAM" id="MobiDB-lite"/>
    </source>
</evidence>
<dbReference type="Pfam" id="PF00627">
    <property type="entry name" value="UBA"/>
    <property type="match status" value="1"/>
</dbReference>
<evidence type="ECO:0008006" key="7">
    <source>
        <dbReference type="Google" id="ProtNLM"/>
    </source>
</evidence>
<feature type="compositionally biased region" description="Polar residues" evidence="1">
    <location>
        <begin position="475"/>
        <end position="494"/>
    </location>
</feature>
<dbReference type="Proteomes" id="UP000629468">
    <property type="component" value="Unassembled WGS sequence"/>
</dbReference>
<feature type="compositionally biased region" description="Low complexity" evidence="1">
    <location>
        <begin position="1136"/>
        <end position="1147"/>
    </location>
</feature>
<feature type="compositionally biased region" description="Polar residues" evidence="1">
    <location>
        <begin position="904"/>
        <end position="915"/>
    </location>
</feature>
<proteinExistence type="predicted"/>
<dbReference type="GO" id="GO:0006897">
    <property type="term" value="P:endocytosis"/>
    <property type="evidence" value="ECO:0007669"/>
    <property type="project" value="TreeGrafter"/>
</dbReference>
<dbReference type="InterPro" id="IPR002048">
    <property type="entry name" value="EF_hand_dom"/>
</dbReference>
<dbReference type="GO" id="GO:0005886">
    <property type="term" value="C:plasma membrane"/>
    <property type="evidence" value="ECO:0007669"/>
    <property type="project" value="TreeGrafter"/>
</dbReference>
<feature type="compositionally biased region" description="Basic and acidic residues" evidence="1">
    <location>
        <begin position="842"/>
        <end position="852"/>
    </location>
</feature>
<dbReference type="PROSITE" id="PS50031">
    <property type="entry name" value="EH"/>
    <property type="match status" value="3"/>
</dbReference>
<dbReference type="CDD" id="cd14270">
    <property type="entry name" value="UBA"/>
    <property type="match status" value="1"/>
</dbReference>
<dbReference type="Pfam" id="PF12763">
    <property type="entry name" value="EH"/>
    <property type="match status" value="3"/>
</dbReference>
<feature type="domain" description="EH" evidence="3">
    <location>
        <begin position="298"/>
        <end position="388"/>
    </location>
</feature>
<feature type="region of interest" description="Disordered" evidence="1">
    <location>
        <begin position="641"/>
        <end position="968"/>
    </location>
</feature>
<dbReference type="Gene3D" id="1.10.238.10">
    <property type="entry name" value="EF-hand"/>
    <property type="match status" value="3"/>
</dbReference>
<feature type="compositionally biased region" description="Basic and acidic residues" evidence="1">
    <location>
        <begin position="878"/>
        <end position="892"/>
    </location>
</feature>
<dbReference type="GO" id="GO:0016197">
    <property type="term" value="P:endosomal transport"/>
    <property type="evidence" value="ECO:0007669"/>
    <property type="project" value="TreeGrafter"/>
</dbReference>
<name>A0A8H7F6X0_AGABI</name>
<dbReference type="GO" id="GO:0005737">
    <property type="term" value="C:cytoplasm"/>
    <property type="evidence" value="ECO:0007669"/>
    <property type="project" value="TreeGrafter"/>
</dbReference>
<dbReference type="PANTHER" id="PTHR11216">
    <property type="entry name" value="EH DOMAIN"/>
    <property type="match status" value="1"/>
</dbReference>
<dbReference type="InterPro" id="IPR011992">
    <property type="entry name" value="EF-hand-dom_pair"/>
</dbReference>
<feature type="compositionally biased region" description="Basic residues" evidence="1">
    <location>
        <begin position="1172"/>
        <end position="1188"/>
    </location>
</feature>
<feature type="compositionally biased region" description="Polar residues" evidence="1">
    <location>
        <begin position="246"/>
        <end position="262"/>
    </location>
</feature>
<dbReference type="InterPro" id="IPR009060">
    <property type="entry name" value="UBA-like_sf"/>
</dbReference>
<dbReference type="EMBL" id="JABXXO010000004">
    <property type="protein sequence ID" value="KAF7778893.1"/>
    <property type="molecule type" value="Genomic_DNA"/>
</dbReference>
<feature type="compositionally biased region" description="Polar residues" evidence="1">
    <location>
        <begin position="414"/>
        <end position="425"/>
    </location>
</feature>
<feature type="compositionally biased region" description="Basic and acidic residues" evidence="1">
    <location>
        <begin position="1162"/>
        <end position="1171"/>
    </location>
</feature>
<reference evidence="5 6" key="1">
    <citation type="journal article" name="Sci. Rep.">
        <title>Telomere-to-telomere assembled and centromere annotated genomes of the two main subspecies of the button mushroom Agaricus bisporus reveal especially polymorphic chromosome ends.</title>
        <authorList>
            <person name="Sonnenberg A.S.M."/>
            <person name="Sedaghat-Telgerd N."/>
            <person name="Lavrijssen B."/>
            <person name="Ohm R.A."/>
            <person name="Hendrickx P.M."/>
            <person name="Scholtmeijer K."/>
            <person name="Baars J.J.P."/>
            <person name="van Peer A."/>
        </authorList>
    </citation>
    <scope>NUCLEOTIDE SEQUENCE [LARGE SCALE GENOMIC DNA]</scope>
    <source>
        <strain evidence="5 6">H119_p4</strain>
    </source>
</reference>
<feature type="compositionally biased region" description="Polar residues" evidence="1">
    <location>
        <begin position="1045"/>
        <end position="1069"/>
    </location>
</feature>
<dbReference type="SUPFAM" id="SSF47473">
    <property type="entry name" value="EF-hand"/>
    <property type="match status" value="3"/>
</dbReference>
<sequence>MSAPFTATPAELGLVNQIFARADQQKLGILNGEVAVQVFSGAKLPGSVLGEIWNIADEENNGWLSKKGAAKAVRLIAHAQNGEKVSTALLTKLAPLPTIDGYSIVQQQTTGSSMPMSPTLNFPPISSQDKVKFQNIFNRSGPMNGLLNGDKARDIFLKSKLSTDQLLQIWNLADTRNRGVLDITDFTIAMYFIQGLMTRKIAFVPTSLPPGLYEQAGGSSSNFTSVATHLSGNSGSFSPVSGSFGQLQPQTTGQSQSLSPSHSGFIPQRRTPNIPARFRTASGPFGNGQDVWDVTPSEKAEADAVFDGELDTKKVGFIEGDAAVPFMLKSQLPGEDLAQIWDLADINSDGRLNRDGFAIAYHLIKNKLRGQPIPTQLPPSLIPPSMRPQSTIFQAPPQPQPEPPRDLLDFDDTPPTSAVSPQITGNMPVLRPQSTGATAVPTIPPRNIISDPFASSPFTSTVVSNDLLGDHDVRPQTTSPLQDQSAELGNTRNQLQSTNKSLEAAKAERAKLESTLASQAAELSAIQTQLSSAKAAYDTESTLLAQLKERHAAQSSEIQKSREDLIRSESNLSAIRVEKAEIEQALLRDKEEARDLHRRMIETGQQADELKVEVEKSKKEAKQQKGRLAIARKQLLTKETEKAKAEKELEESTAEVRSITQEIQGVENQLNMSVEEPQPRRTTSPDSVAIAAAQPLPASPEPIPIGKSNNPFERLAMPSDSSSPRSQSPFLSLNTGTTSPSTGRIEDQNMRATPEPKSSFDDFFGVEESNPNQEESKPIHVNGDATPREADEASPTTITDTEHFVTPPSTSKHESLSESSENLANTATARFPSVDNTFSLPDDSRMGEKQDSSHVITDLETNLQEVEVEESDSDDSNDDHKPLSEVAQEVKKRTSLAVDHNANADASTEQNNLRQGSAKDSFDNIFGSSNVPASQGGPISEVPEVASGTPALSTTVQLTEPPKQNATAGVNAFDETLSGFSSPSLPIPGQFTFDAFEDNFDFGAAGATQPDPTSPSVAGPSASKTTATPTAQPASTNFDDIFASPSATTVPQRAVSAPTSNGVISGVESPQPTFDDAFATFDAGPNLNLEPSLGLPAGTSTFNSTGVQSPKPFSSASGPTSPRTVDTVSSRRSINSTTSPARSTSPPIRMGSPVPRPSTSSKDNEKKDTSGKHSKLSIRFPFGKKKNKNANSESAQPAPLLSPPLEDLNRTISPASEDDVEAVKQITAMGFSRSQAVEALEKYAYDVQRATNSLLQ</sequence>
<dbReference type="PANTHER" id="PTHR11216:SF170">
    <property type="entry name" value="DYNAMIN ASSOCIATED PROTEIN 160, ISOFORM D"/>
    <property type="match status" value="1"/>
</dbReference>
<dbReference type="PROSITE" id="PS50222">
    <property type="entry name" value="EF_HAND_2"/>
    <property type="match status" value="1"/>
</dbReference>
<feature type="domain" description="EH" evidence="3">
    <location>
        <begin position="11"/>
        <end position="100"/>
    </location>
</feature>
<feature type="region of interest" description="Disordered" evidence="1">
    <location>
        <begin position="1002"/>
        <end position="1069"/>
    </location>
</feature>
<feature type="compositionally biased region" description="Polar residues" evidence="1">
    <location>
        <begin position="733"/>
        <end position="742"/>
    </location>
</feature>
<feature type="compositionally biased region" description="Low complexity" evidence="1">
    <location>
        <begin position="1189"/>
        <end position="1206"/>
    </location>
</feature>
<dbReference type="CDD" id="cd00052">
    <property type="entry name" value="EH"/>
    <property type="match status" value="3"/>
</dbReference>
<evidence type="ECO:0000313" key="5">
    <source>
        <dbReference type="EMBL" id="KAF7778893.1"/>
    </source>
</evidence>
<feature type="region of interest" description="Disordered" evidence="1">
    <location>
        <begin position="469"/>
        <end position="494"/>
    </location>
</feature>
<dbReference type="SUPFAM" id="SSF46934">
    <property type="entry name" value="UBA-like"/>
    <property type="match status" value="1"/>
</dbReference>
<feature type="compositionally biased region" description="Low complexity" evidence="1">
    <location>
        <begin position="1018"/>
        <end position="1036"/>
    </location>
</feature>
<dbReference type="Gene3D" id="1.10.8.10">
    <property type="entry name" value="DNA helicase RuvA subunit, C-terminal domain"/>
    <property type="match status" value="1"/>
</dbReference>
<feature type="compositionally biased region" description="Polar residues" evidence="1">
    <location>
        <begin position="950"/>
        <end position="968"/>
    </location>
</feature>
<feature type="domain" description="EF-hand" evidence="4">
    <location>
        <begin position="332"/>
        <end position="367"/>
    </location>
</feature>
<dbReference type="InterPro" id="IPR015940">
    <property type="entry name" value="UBA"/>
</dbReference>
<feature type="region of interest" description="Disordered" evidence="1">
    <location>
        <begin position="240"/>
        <end position="271"/>
    </location>
</feature>
<evidence type="ECO:0000313" key="6">
    <source>
        <dbReference type="Proteomes" id="UP000629468"/>
    </source>
</evidence>